<dbReference type="RefSeq" id="WP_132175617.1">
    <property type="nucleotide sequence ID" value="NZ_SMKX01000163.1"/>
</dbReference>
<evidence type="ECO:0000256" key="7">
    <source>
        <dbReference type="ARBA" id="ARBA00022723"/>
    </source>
</evidence>
<dbReference type="InterPro" id="IPR005907">
    <property type="entry name" value="G1P_thy_trans_s"/>
</dbReference>
<evidence type="ECO:0000256" key="5">
    <source>
        <dbReference type="ARBA" id="ARBA00022679"/>
    </source>
</evidence>
<dbReference type="InterPro" id="IPR005835">
    <property type="entry name" value="NTP_transferase_dom"/>
</dbReference>
<dbReference type="NCBIfam" id="TIGR01207">
    <property type="entry name" value="rmlA"/>
    <property type="match status" value="1"/>
</dbReference>
<evidence type="ECO:0000256" key="8">
    <source>
        <dbReference type="ARBA" id="ARBA00022842"/>
    </source>
</evidence>
<dbReference type="AlphaFoldDB" id="A0A4R4YP97"/>
<dbReference type="GO" id="GO:0000271">
    <property type="term" value="P:polysaccharide biosynthetic process"/>
    <property type="evidence" value="ECO:0007669"/>
    <property type="project" value="UniProtKB-ARBA"/>
</dbReference>
<evidence type="ECO:0000313" key="13">
    <source>
        <dbReference type="Proteomes" id="UP000295124"/>
    </source>
</evidence>
<dbReference type="Pfam" id="PF00483">
    <property type="entry name" value="NTP_transferase"/>
    <property type="match status" value="1"/>
</dbReference>
<keyword evidence="8 10" id="KW-0460">Magnesium</keyword>
<keyword evidence="5 10" id="KW-0808">Transferase</keyword>
<dbReference type="Gene3D" id="3.90.550.10">
    <property type="entry name" value="Spore Coat Polysaccharide Biosynthesis Protein SpsA, Chain A"/>
    <property type="match status" value="1"/>
</dbReference>
<dbReference type="InterPro" id="IPR029044">
    <property type="entry name" value="Nucleotide-diphossugar_trans"/>
</dbReference>
<dbReference type="GO" id="GO:0046872">
    <property type="term" value="F:metal ion binding"/>
    <property type="evidence" value="ECO:0007669"/>
    <property type="project" value="UniProtKB-KW"/>
</dbReference>
<evidence type="ECO:0000313" key="12">
    <source>
        <dbReference type="EMBL" id="TDD46883.1"/>
    </source>
</evidence>
<evidence type="ECO:0000256" key="2">
    <source>
        <dbReference type="ARBA" id="ARBA00010480"/>
    </source>
</evidence>
<feature type="domain" description="Nucleotidyl transferase" evidence="11">
    <location>
        <begin position="2"/>
        <end position="236"/>
    </location>
</feature>
<keyword evidence="13" id="KW-1185">Reference proteome</keyword>
<dbReference type="OrthoDB" id="9803871at2"/>
<dbReference type="GO" id="GO:0019318">
    <property type="term" value="P:hexose metabolic process"/>
    <property type="evidence" value="ECO:0007669"/>
    <property type="project" value="UniProtKB-ARBA"/>
</dbReference>
<comment type="similarity">
    <text evidence="2 10">Belongs to the glucose-1-phosphate thymidylyltransferase family.</text>
</comment>
<accession>A0A4R4YP97</accession>
<keyword evidence="6 10" id="KW-0548">Nucleotidyltransferase</keyword>
<name>A0A4R4YP97_9ACTN</name>
<comment type="caution">
    <text evidence="12">The sequence shown here is derived from an EMBL/GenBank/DDBJ whole genome shotgun (WGS) entry which is preliminary data.</text>
</comment>
<dbReference type="SUPFAM" id="SSF53448">
    <property type="entry name" value="Nucleotide-diphospho-sugar transferases"/>
    <property type="match status" value="1"/>
</dbReference>
<comment type="catalytic activity">
    <reaction evidence="9 10">
        <text>dTTP + alpha-D-glucose 1-phosphate + H(+) = dTDP-alpha-D-glucose + diphosphate</text>
        <dbReference type="Rhea" id="RHEA:15225"/>
        <dbReference type="ChEBI" id="CHEBI:15378"/>
        <dbReference type="ChEBI" id="CHEBI:33019"/>
        <dbReference type="ChEBI" id="CHEBI:37568"/>
        <dbReference type="ChEBI" id="CHEBI:57477"/>
        <dbReference type="ChEBI" id="CHEBI:58601"/>
        <dbReference type="EC" id="2.7.7.24"/>
    </reaction>
</comment>
<comment type="function">
    <text evidence="10">Catalyzes the formation of dTDP-glucose, from dTTP and glucose 1-phosphate, as well as its pyrophosphorolysis.</text>
</comment>
<sequence length="295" mass="32502">MKGIVLAGGSGTRLYPMARGISKHLMPIYDKPMIYYPLATLMSAGINDILIITTPEDRASFERLLGDGAQFGCSFSYAVQARPNGIAEAFLVGAEFIGDGAVALILGDNLFYGDGFGDELKACADPEGGLVFAYTVADPRRYGVVEFDADRRAIGIEEKPREPRSNSAVVGLYFYDNDVVEIARSLEPSARGELEITDVNREYLRRGKLQVQMLDRGSVWLDTGTIESLADASDFVRVLENRTGLKVGCVEEAAWRQGFISDDDLRLLAEPLRNSGYGEYLLRLLDRRTTYSRLG</sequence>
<protein>
    <recommendedName>
        <fullName evidence="4 10">Glucose-1-phosphate thymidylyltransferase</fullName>
        <ecNumber evidence="3 10">2.7.7.24</ecNumber>
    </recommendedName>
</protein>
<organism evidence="12 13">
    <name type="scientific">Kribbella antibiotica</name>
    <dbReference type="NCBI Taxonomy" id="190195"/>
    <lineage>
        <taxon>Bacteria</taxon>
        <taxon>Bacillati</taxon>
        <taxon>Actinomycetota</taxon>
        <taxon>Actinomycetes</taxon>
        <taxon>Propionibacteriales</taxon>
        <taxon>Kribbellaceae</taxon>
        <taxon>Kribbella</taxon>
    </lineage>
</organism>
<evidence type="ECO:0000256" key="10">
    <source>
        <dbReference type="RuleBase" id="RU003706"/>
    </source>
</evidence>
<evidence type="ECO:0000256" key="9">
    <source>
        <dbReference type="ARBA" id="ARBA00049336"/>
    </source>
</evidence>
<dbReference type="FunFam" id="3.90.550.10:FF:000023">
    <property type="entry name" value="Glucose-1-phosphate thymidylyltransferase"/>
    <property type="match status" value="1"/>
</dbReference>
<evidence type="ECO:0000259" key="11">
    <source>
        <dbReference type="Pfam" id="PF00483"/>
    </source>
</evidence>
<comment type="cofactor">
    <cofactor evidence="1">
        <name>Mg(2+)</name>
        <dbReference type="ChEBI" id="CHEBI:18420"/>
    </cofactor>
</comment>
<keyword evidence="7 10" id="KW-0479">Metal-binding</keyword>
<dbReference type="PANTHER" id="PTHR43532">
    <property type="entry name" value="GLUCOSE-1-PHOSPHATE THYMIDYLYLTRANSFERASE"/>
    <property type="match status" value="1"/>
</dbReference>
<dbReference type="PANTHER" id="PTHR43532:SF1">
    <property type="entry name" value="GLUCOSE-1-PHOSPHATE THYMIDYLYLTRANSFERASE 1"/>
    <property type="match status" value="1"/>
</dbReference>
<proteinExistence type="inferred from homology"/>
<evidence type="ECO:0000256" key="1">
    <source>
        <dbReference type="ARBA" id="ARBA00001946"/>
    </source>
</evidence>
<dbReference type="EMBL" id="SMKX01000163">
    <property type="protein sequence ID" value="TDD46883.1"/>
    <property type="molecule type" value="Genomic_DNA"/>
</dbReference>
<dbReference type="GO" id="GO:0008879">
    <property type="term" value="F:glucose-1-phosphate thymidylyltransferase activity"/>
    <property type="evidence" value="ECO:0007669"/>
    <property type="project" value="UniProtKB-EC"/>
</dbReference>
<reference evidence="12 13" key="1">
    <citation type="submission" date="2019-03" db="EMBL/GenBank/DDBJ databases">
        <title>Draft genome sequences of novel Actinobacteria.</title>
        <authorList>
            <person name="Sahin N."/>
            <person name="Ay H."/>
            <person name="Saygin H."/>
        </authorList>
    </citation>
    <scope>NUCLEOTIDE SEQUENCE [LARGE SCALE GENOMIC DNA]</scope>
    <source>
        <strain evidence="12 13">JCM 13523</strain>
    </source>
</reference>
<evidence type="ECO:0000256" key="3">
    <source>
        <dbReference type="ARBA" id="ARBA00012461"/>
    </source>
</evidence>
<gene>
    <name evidence="12" type="primary">rfbA</name>
    <name evidence="12" type="ORF">E1263_35680</name>
</gene>
<evidence type="ECO:0000256" key="6">
    <source>
        <dbReference type="ARBA" id="ARBA00022695"/>
    </source>
</evidence>
<evidence type="ECO:0000256" key="4">
    <source>
        <dbReference type="ARBA" id="ARBA00017654"/>
    </source>
</evidence>
<dbReference type="Proteomes" id="UP000295124">
    <property type="component" value="Unassembled WGS sequence"/>
</dbReference>
<dbReference type="EC" id="2.7.7.24" evidence="3 10"/>
<dbReference type="CDD" id="cd02538">
    <property type="entry name" value="G1P_TT_short"/>
    <property type="match status" value="1"/>
</dbReference>